<evidence type="ECO:0000256" key="3">
    <source>
        <dbReference type="ARBA" id="ARBA00022833"/>
    </source>
</evidence>
<proteinExistence type="predicted"/>
<accession>A0A8J2PVZ3</accession>
<keyword evidence="2 4" id="KW-0863">Zinc-finger</keyword>
<keyword evidence="1 4" id="KW-0479">Metal-binding</keyword>
<keyword evidence="9" id="KW-1185">Reference proteome</keyword>
<dbReference type="InterPro" id="IPR039338">
    <property type="entry name" value="ZFTRAF1"/>
</dbReference>
<evidence type="ECO:0000256" key="4">
    <source>
        <dbReference type="PROSITE-ProRule" id="PRU00207"/>
    </source>
</evidence>
<dbReference type="InterPro" id="IPR001841">
    <property type="entry name" value="Znf_RING"/>
</dbReference>
<name>A0A8J2PVZ3_9HEXA</name>
<feature type="compositionally biased region" description="Polar residues" evidence="5">
    <location>
        <begin position="1"/>
        <end position="21"/>
    </location>
</feature>
<sequence length="357" mass="40576">MADSEGSSTSQGIVPEQNNPLLNPAAVDESIEPIKKKARTDGSQALTSIKISEKLEQRLGGILCCTVCLDLPRSAVYQCTNGHLMCAGCFTHLLADARLREEVATCPNCRIEISKHTASRNLAVEKAVNELPAECSYCNREFPRNVLDRHERELCEDRTVKCKYYRIGCLWNGKFAGQVEHENNCSHPGKTAGEVMVVLREYDDNAEKERKLCSCIFDLLSFEKITLNDLQLKPYRTDEFVHKLYYETSRFAAFNNQWVVKARVNSHQRDPTQSCERELTYQLLLKTKPSNTLSVNFVVLKGPFGEFCLRKPQINHFEFSENNLESPFYTLFGGDSNECNRLLSAKMIHCRLILFLG</sequence>
<dbReference type="AlphaFoldDB" id="A0A8J2PVZ3"/>
<organism evidence="8 9">
    <name type="scientific">Allacma fusca</name>
    <dbReference type="NCBI Taxonomy" id="39272"/>
    <lineage>
        <taxon>Eukaryota</taxon>
        <taxon>Metazoa</taxon>
        <taxon>Ecdysozoa</taxon>
        <taxon>Arthropoda</taxon>
        <taxon>Hexapoda</taxon>
        <taxon>Collembola</taxon>
        <taxon>Symphypleona</taxon>
        <taxon>Sminthuridae</taxon>
        <taxon>Allacma</taxon>
    </lineage>
</organism>
<evidence type="ECO:0000313" key="9">
    <source>
        <dbReference type="Proteomes" id="UP000708208"/>
    </source>
</evidence>
<dbReference type="OrthoDB" id="10062218at2759"/>
<comment type="caution">
    <text evidence="8">The sequence shown here is derived from an EMBL/GenBank/DDBJ whole genome shotgun (WGS) entry which is preliminary data.</text>
</comment>
<dbReference type="GO" id="GO:0008270">
    <property type="term" value="F:zinc ion binding"/>
    <property type="evidence" value="ECO:0007669"/>
    <property type="project" value="UniProtKB-KW"/>
</dbReference>
<feature type="domain" description="RING-type" evidence="6">
    <location>
        <begin position="65"/>
        <end position="110"/>
    </location>
</feature>
<dbReference type="PANTHER" id="PTHR23059:SF4">
    <property type="entry name" value="ZINC FINGER TRAF-TYPE-CONTAINING PROTEIN 1"/>
    <property type="match status" value="1"/>
</dbReference>
<keyword evidence="3 4" id="KW-0862">Zinc</keyword>
<evidence type="ECO:0000259" key="7">
    <source>
        <dbReference type="PROSITE" id="PS50145"/>
    </source>
</evidence>
<dbReference type="EMBL" id="CAJVCH010555580">
    <property type="protein sequence ID" value="CAG7830382.1"/>
    <property type="molecule type" value="Genomic_DNA"/>
</dbReference>
<reference evidence="8" key="1">
    <citation type="submission" date="2021-06" db="EMBL/GenBank/DDBJ databases">
        <authorList>
            <person name="Hodson N. C."/>
            <person name="Mongue J. A."/>
            <person name="Jaron S. K."/>
        </authorList>
    </citation>
    <scope>NUCLEOTIDE SEQUENCE</scope>
</reference>
<feature type="zinc finger region" description="TRAF-type" evidence="4">
    <location>
        <begin position="131"/>
        <end position="169"/>
    </location>
</feature>
<gene>
    <name evidence="8" type="ORF">AFUS01_LOCUS40187</name>
</gene>
<evidence type="ECO:0000313" key="8">
    <source>
        <dbReference type="EMBL" id="CAG7830382.1"/>
    </source>
</evidence>
<dbReference type="PROSITE" id="PS50145">
    <property type="entry name" value="ZF_TRAF"/>
    <property type="match status" value="1"/>
</dbReference>
<evidence type="ECO:0000256" key="2">
    <source>
        <dbReference type="ARBA" id="ARBA00022771"/>
    </source>
</evidence>
<dbReference type="PANTHER" id="PTHR23059">
    <property type="entry name" value="CYSTEINE AND HISTIDINE-RICH PROTEIN 1"/>
    <property type="match status" value="1"/>
</dbReference>
<dbReference type="Proteomes" id="UP000708208">
    <property type="component" value="Unassembled WGS sequence"/>
</dbReference>
<dbReference type="InterPro" id="IPR001293">
    <property type="entry name" value="Znf_TRAF"/>
</dbReference>
<evidence type="ECO:0000259" key="6">
    <source>
        <dbReference type="PROSITE" id="PS50089"/>
    </source>
</evidence>
<feature type="domain" description="TRAF-type" evidence="7">
    <location>
        <begin position="131"/>
        <end position="169"/>
    </location>
</feature>
<dbReference type="CDD" id="cd16505">
    <property type="entry name" value="RING-HC_CYHR1"/>
    <property type="match status" value="1"/>
</dbReference>
<evidence type="ECO:0008006" key="10">
    <source>
        <dbReference type="Google" id="ProtNLM"/>
    </source>
</evidence>
<dbReference type="GO" id="GO:0005634">
    <property type="term" value="C:nucleus"/>
    <property type="evidence" value="ECO:0007669"/>
    <property type="project" value="TreeGrafter"/>
</dbReference>
<feature type="region of interest" description="Disordered" evidence="5">
    <location>
        <begin position="1"/>
        <end position="26"/>
    </location>
</feature>
<evidence type="ECO:0000256" key="5">
    <source>
        <dbReference type="SAM" id="MobiDB-lite"/>
    </source>
</evidence>
<protein>
    <recommendedName>
        <fullName evidence="10">Cysteine and histidine-rich protein 1</fullName>
    </recommendedName>
</protein>
<evidence type="ECO:0000256" key="1">
    <source>
        <dbReference type="ARBA" id="ARBA00022723"/>
    </source>
</evidence>
<dbReference type="PROSITE" id="PS50089">
    <property type="entry name" value="ZF_RING_2"/>
    <property type="match status" value="1"/>
</dbReference>